<reference evidence="2 3" key="1">
    <citation type="submission" date="2019-07" db="EMBL/GenBank/DDBJ databases">
        <title>Tepidimonas charontis SPSP-6 draft genome.</title>
        <authorList>
            <person name="Da Costa M.S."/>
            <person name="Froufe H.J.C."/>
            <person name="Egas C."/>
            <person name="Albuquerque L."/>
        </authorList>
    </citation>
    <scope>NUCLEOTIDE SEQUENCE [LARGE SCALE GENOMIC DNA]</scope>
    <source>
        <strain evidence="2 3">SPSP-6</strain>
    </source>
</reference>
<organism evidence="2 3">
    <name type="scientific">Tepidimonas charontis</name>
    <dbReference type="NCBI Taxonomy" id="2267262"/>
    <lineage>
        <taxon>Bacteria</taxon>
        <taxon>Pseudomonadati</taxon>
        <taxon>Pseudomonadota</taxon>
        <taxon>Betaproteobacteria</taxon>
        <taxon>Burkholderiales</taxon>
        <taxon>Tepidimonas</taxon>
    </lineage>
</organism>
<dbReference type="Proteomes" id="UP000318294">
    <property type="component" value="Unassembled WGS sequence"/>
</dbReference>
<accession>A0A554XCA2</accession>
<dbReference type="OrthoDB" id="8612860at2"/>
<evidence type="ECO:0000256" key="1">
    <source>
        <dbReference type="SAM" id="MobiDB-lite"/>
    </source>
</evidence>
<name>A0A554XCA2_9BURK</name>
<dbReference type="EMBL" id="VJON01000027">
    <property type="protein sequence ID" value="TSE33477.1"/>
    <property type="molecule type" value="Genomic_DNA"/>
</dbReference>
<dbReference type="RefSeq" id="WP_144328678.1">
    <property type="nucleotide sequence ID" value="NZ_VJON01000027.1"/>
</dbReference>
<feature type="region of interest" description="Disordered" evidence="1">
    <location>
        <begin position="191"/>
        <end position="218"/>
    </location>
</feature>
<protein>
    <submittedName>
        <fullName evidence="2">Uncharacterized protein</fullName>
    </submittedName>
</protein>
<evidence type="ECO:0000313" key="3">
    <source>
        <dbReference type="Proteomes" id="UP000318294"/>
    </source>
</evidence>
<dbReference type="AlphaFoldDB" id="A0A554XCA2"/>
<gene>
    <name evidence="2" type="ORF">Tchar_01733</name>
</gene>
<keyword evidence="3" id="KW-1185">Reference proteome</keyword>
<sequence>MIPTYTASTQYLRAADFGSQYLDESGAFVVTIEAARAVQSSKGGWGVELHFTADDGRRPRFAPCLWTLSPTGERYFGHDLLDAILFCAGFPEGHALKPGKVRYWRFDREIGEEVEAIGDGYPDLAGRKVGLVLQREIYTTKTGKEGSRLAIVGAFDPATRQTASEKKEGLEPKILSSRLARLKDKDSRSADTLALATDNSAPVAPAGAFDDLEDSIPF</sequence>
<comment type="caution">
    <text evidence="2">The sequence shown here is derived from an EMBL/GenBank/DDBJ whole genome shotgun (WGS) entry which is preliminary data.</text>
</comment>
<proteinExistence type="predicted"/>
<evidence type="ECO:0000313" key="2">
    <source>
        <dbReference type="EMBL" id="TSE33477.1"/>
    </source>
</evidence>